<accession>A0A835WJS0</accession>
<keyword evidence="5" id="KW-1185">Reference proteome</keyword>
<dbReference type="OrthoDB" id="273141at2759"/>
<feature type="compositionally biased region" description="Basic and acidic residues" evidence="2">
    <location>
        <begin position="32"/>
        <end position="59"/>
    </location>
</feature>
<name>A0A835WJS0_9CHLO</name>
<dbReference type="GO" id="GO:0005634">
    <property type="term" value="C:nucleus"/>
    <property type="evidence" value="ECO:0007669"/>
    <property type="project" value="TreeGrafter"/>
</dbReference>
<evidence type="ECO:0000256" key="1">
    <source>
        <dbReference type="ARBA" id="ARBA00009313"/>
    </source>
</evidence>
<evidence type="ECO:0000256" key="2">
    <source>
        <dbReference type="SAM" id="MobiDB-lite"/>
    </source>
</evidence>
<organism evidence="4 5">
    <name type="scientific">Chlamydomonas schloesseri</name>
    <dbReference type="NCBI Taxonomy" id="2026947"/>
    <lineage>
        <taxon>Eukaryota</taxon>
        <taxon>Viridiplantae</taxon>
        <taxon>Chlorophyta</taxon>
        <taxon>core chlorophytes</taxon>
        <taxon>Chlorophyceae</taxon>
        <taxon>CS clade</taxon>
        <taxon>Chlamydomonadales</taxon>
        <taxon>Chlamydomonadaceae</taxon>
        <taxon>Chlamydomonas</taxon>
    </lineage>
</organism>
<dbReference type="GO" id="GO:0010468">
    <property type="term" value="P:regulation of gene expression"/>
    <property type="evidence" value="ECO:0007669"/>
    <property type="project" value="TreeGrafter"/>
</dbReference>
<gene>
    <name evidence="4" type="ORF">HYH02_005717</name>
</gene>
<sequence length="482" mass="52401">MPSRSRSPRRRSPSPPRRRRDSPDYQRGPSSGRDERDREPRDRDRDGYGGRDRERDRDGAGPSGRPDYDRRRRSPSPRRDRERSRSPRGRGNYPPPPPRGGPDEDRARMPPPPPPPFFNGGDRGRGGYGGDRGGGFGDDGGFGGGRGGYGGGGGHGGRDGRDLPASFGRNPDFGPGGGDGDVSDEDIRAQAMGNFQEYRRLKRAKMAERNVKPFWRATPSPPAGSNAKFDIPKDYVLLLGAAVVQTHTGHNHHHHHHHHGDKEKEKEKEKEPKVKAPAPPNPASGAAAALASAIEPPSHKGLLGLDQEEAELLKEWLVVQQQLAAEAERQRRDALSAAGEGEEDVGPALPDSARGGPGGAGGNFGGFLRPGEGERMAAYVASGKRIPRRGEVGLSSDQIEKFENLGYIMSGSRHSRMNAIRMRKENQIYTAEEKAALAMFNYEENKRKEAKVLEDMKALVNRTLTVHGGEDADMAGPPLPPA</sequence>
<feature type="compositionally biased region" description="Basic and acidic residues" evidence="2">
    <location>
        <begin position="260"/>
        <end position="274"/>
    </location>
</feature>
<evidence type="ECO:0000313" key="4">
    <source>
        <dbReference type="EMBL" id="KAG2448963.1"/>
    </source>
</evidence>
<dbReference type="InterPro" id="IPR009269">
    <property type="entry name" value="NKAP_C"/>
</dbReference>
<feature type="region of interest" description="Disordered" evidence="2">
    <location>
        <begin position="1"/>
        <end position="185"/>
    </location>
</feature>
<feature type="region of interest" description="Disordered" evidence="2">
    <location>
        <begin position="248"/>
        <end position="290"/>
    </location>
</feature>
<dbReference type="GO" id="GO:0003682">
    <property type="term" value="F:chromatin binding"/>
    <property type="evidence" value="ECO:0007669"/>
    <property type="project" value="InterPro"/>
</dbReference>
<dbReference type="Pfam" id="PF06047">
    <property type="entry name" value="Nkap_C"/>
    <property type="match status" value="1"/>
</dbReference>
<dbReference type="AlphaFoldDB" id="A0A835WJS0"/>
<dbReference type="InterPro" id="IPR040466">
    <property type="entry name" value="NKAP"/>
</dbReference>
<feature type="compositionally biased region" description="Basic residues" evidence="2">
    <location>
        <begin position="249"/>
        <end position="259"/>
    </location>
</feature>
<dbReference type="PANTHER" id="PTHR13087">
    <property type="entry name" value="NF-KAPPA B ACTIVATING PROTEIN"/>
    <property type="match status" value="1"/>
</dbReference>
<comment type="similarity">
    <text evidence="1">Belongs to the NKAP family.</text>
</comment>
<feature type="domain" description="NF-kappa-B-activating protein C-terminal" evidence="3">
    <location>
        <begin position="363"/>
        <end position="461"/>
    </location>
</feature>
<feature type="compositionally biased region" description="Basic residues" evidence="2">
    <location>
        <begin position="1"/>
        <end position="20"/>
    </location>
</feature>
<comment type="caution">
    <text evidence="4">The sequence shown here is derived from an EMBL/GenBank/DDBJ whole genome shotgun (WGS) entry which is preliminary data.</text>
</comment>
<evidence type="ECO:0000259" key="3">
    <source>
        <dbReference type="Pfam" id="PF06047"/>
    </source>
</evidence>
<feature type="compositionally biased region" description="Gly residues" evidence="2">
    <location>
        <begin position="126"/>
        <end position="155"/>
    </location>
</feature>
<dbReference type="PANTHER" id="PTHR13087:SF0">
    <property type="entry name" value="NFKB ACTIVATING PROTEIN LIKE"/>
    <property type="match status" value="1"/>
</dbReference>
<feature type="region of interest" description="Disordered" evidence="2">
    <location>
        <begin position="330"/>
        <end position="367"/>
    </location>
</feature>
<protein>
    <recommendedName>
        <fullName evidence="3">NF-kappa-B-activating protein C-terminal domain-containing protein</fullName>
    </recommendedName>
</protein>
<evidence type="ECO:0000313" key="5">
    <source>
        <dbReference type="Proteomes" id="UP000613740"/>
    </source>
</evidence>
<feature type="compositionally biased region" description="Gly residues" evidence="2">
    <location>
        <begin position="355"/>
        <end position="365"/>
    </location>
</feature>
<dbReference type="Proteomes" id="UP000613740">
    <property type="component" value="Unassembled WGS sequence"/>
</dbReference>
<dbReference type="EMBL" id="JAEHOD010000015">
    <property type="protein sequence ID" value="KAG2448963.1"/>
    <property type="molecule type" value="Genomic_DNA"/>
</dbReference>
<reference evidence="4" key="1">
    <citation type="journal article" date="2020" name="bioRxiv">
        <title>Comparative genomics of Chlamydomonas.</title>
        <authorList>
            <person name="Craig R.J."/>
            <person name="Hasan A.R."/>
            <person name="Ness R.W."/>
            <person name="Keightley P.D."/>
        </authorList>
    </citation>
    <scope>NUCLEOTIDE SEQUENCE</scope>
    <source>
        <strain evidence="4">CCAP 11/173</strain>
    </source>
</reference>
<proteinExistence type="inferred from homology"/>